<evidence type="ECO:0000256" key="1">
    <source>
        <dbReference type="SAM" id="Coils"/>
    </source>
</evidence>
<gene>
    <name evidence="3" type="ORF">PSON_ATCC_30995.1.T0160120</name>
</gene>
<organism evidence="3 4">
    <name type="scientific">Paramecium sonneborni</name>
    <dbReference type="NCBI Taxonomy" id="65129"/>
    <lineage>
        <taxon>Eukaryota</taxon>
        <taxon>Sar</taxon>
        <taxon>Alveolata</taxon>
        <taxon>Ciliophora</taxon>
        <taxon>Intramacronucleata</taxon>
        <taxon>Oligohymenophorea</taxon>
        <taxon>Peniculida</taxon>
        <taxon>Parameciidae</taxon>
        <taxon>Paramecium</taxon>
    </lineage>
</organism>
<proteinExistence type="predicted"/>
<keyword evidence="1" id="KW-0175">Coiled coil</keyword>
<evidence type="ECO:0000313" key="4">
    <source>
        <dbReference type="Proteomes" id="UP000692954"/>
    </source>
</evidence>
<accession>A0A8S1L8T9</accession>
<feature type="compositionally biased region" description="Basic and acidic residues" evidence="2">
    <location>
        <begin position="17"/>
        <end position="26"/>
    </location>
</feature>
<dbReference type="EMBL" id="CAJJDN010000016">
    <property type="protein sequence ID" value="CAD8062062.1"/>
    <property type="molecule type" value="Genomic_DNA"/>
</dbReference>
<feature type="coiled-coil region" evidence="1">
    <location>
        <begin position="299"/>
        <end position="333"/>
    </location>
</feature>
<comment type="caution">
    <text evidence="3">The sequence shown here is derived from an EMBL/GenBank/DDBJ whole genome shotgun (WGS) entry which is preliminary data.</text>
</comment>
<dbReference type="OrthoDB" id="304280at2759"/>
<evidence type="ECO:0000256" key="2">
    <source>
        <dbReference type="SAM" id="MobiDB-lite"/>
    </source>
</evidence>
<name>A0A8S1L8T9_9CILI</name>
<protein>
    <submittedName>
        <fullName evidence="3">Uncharacterized protein</fullName>
    </submittedName>
</protein>
<feature type="coiled-coil region" evidence="1">
    <location>
        <begin position="45"/>
        <end position="202"/>
    </location>
</feature>
<evidence type="ECO:0000313" key="3">
    <source>
        <dbReference type="EMBL" id="CAD8062062.1"/>
    </source>
</evidence>
<keyword evidence="4" id="KW-1185">Reference proteome</keyword>
<dbReference type="Proteomes" id="UP000692954">
    <property type="component" value="Unassembled WGS sequence"/>
</dbReference>
<feature type="region of interest" description="Disordered" evidence="2">
    <location>
        <begin position="1"/>
        <end position="26"/>
    </location>
</feature>
<dbReference type="AlphaFoldDB" id="A0A8S1L8T9"/>
<sequence>MSYYVRSKLIRPSTTSNHDRPLDNSSVRESRLVKQNTTFKTGREKENLYDENIKLKSQLNEQTQLLLQSRSKVQQLERELQRFKNLIEDSIKPETSQQKIQIERYGLIMKMKNKIKQLILELQSKSKELIKLKRTMRFTNFQELEIELKNYIDETLRLRSKLEYNEQMIAVQSSAEPLEKQILHLEKTIKILQKDNQEYNSKQLNNDFITSKLQIQLEETLKQNEKQFKEIINFEQMVKELNEYNRQCNDLISQLQLQIKAQMQSHQNTTQEELLKIQSSYEQLQIKYSQEIDTKGQEIRSLKTEIQRLNLHIQDMEKIIEIQEDKIREIEYSVYSPVAKVGQIESPLQNGFKIMQIEMKQQIINKKLPRVQFTDIREICMKVRLNLVRNRVQYQEIEDYFNEQEELSIHQLKNILHKPPFEIQDHQQIKLFSRYLVEDNSEDYVIYDQDRKNKTSIIKSVMKKIVGKYEILSNEQELSILQSIQQVKI</sequence>
<reference evidence="3" key="1">
    <citation type="submission" date="2021-01" db="EMBL/GenBank/DDBJ databases">
        <authorList>
            <consortium name="Genoscope - CEA"/>
            <person name="William W."/>
        </authorList>
    </citation>
    <scope>NUCLEOTIDE SEQUENCE</scope>
</reference>